<organism evidence="1">
    <name type="scientific">Myoviridae sp. ctWiL39</name>
    <dbReference type="NCBI Taxonomy" id="2825120"/>
    <lineage>
        <taxon>Viruses</taxon>
        <taxon>Duplodnaviria</taxon>
        <taxon>Heunggongvirae</taxon>
        <taxon>Uroviricota</taxon>
        <taxon>Caudoviricetes</taxon>
    </lineage>
</organism>
<proteinExistence type="predicted"/>
<protein>
    <submittedName>
        <fullName evidence="1">Uncharacterized protein</fullName>
    </submittedName>
</protein>
<evidence type="ECO:0000313" key="1">
    <source>
        <dbReference type="EMBL" id="DAE11381.1"/>
    </source>
</evidence>
<sequence length="141" mass="14690">MPILGFFPGGGMDTSDATATAADIRAGLTAYTADGLTTGTLTMKQATGSITVAANATVSIALDFAPLAAVTTRTDAGNRNLNATMVYDDSDSTEKHDKILSVYDSAVQGYFQEFKPVGNTLSITARAYPASATYTWYAIGL</sequence>
<dbReference type="EMBL" id="BK015531">
    <property type="protein sequence ID" value="DAE11381.1"/>
    <property type="molecule type" value="Genomic_DNA"/>
</dbReference>
<name>A0A8S5PY86_9CAUD</name>
<reference evidence="1" key="1">
    <citation type="journal article" date="2021" name="Proc. Natl. Acad. Sci. U.S.A.">
        <title>A Catalog of Tens of Thousands of Viruses from Human Metagenomes Reveals Hidden Associations with Chronic Diseases.</title>
        <authorList>
            <person name="Tisza M.J."/>
            <person name="Buck C.B."/>
        </authorList>
    </citation>
    <scope>NUCLEOTIDE SEQUENCE</scope>
    <source>
        <strain evidence="1">CtWiL39</strain>
    </source>
</reference>
<accession>A0A8S5PY86</accession>